<feature type="non-terminal residue" evidence="1">
    <location>
        <position position="46"/>
    </location>
</feature>
<sequence>FLKLILTLENTINWYKQGTKKTWTSKITDKLVEQVVKEKKTFKEPE</sequence>
<reference evidence="1 2" key="1">
    <citation type="submission" date="2021-06" db="EMBL/GenBank/DDBJ databases">
        <authorList>
            <person name="Kallberg Y."/>
            <person name="Tangrot J."/>
            <person name="Rosling A."/>
        </authorList>
    </citation>
    <scope>NUCLEOTIDE SEQUENCE [LARGE SCALE GENOMIC DNA]</scope>
    <source>
        <strain evidence="1 2">120-4 pot B 10/14</strain>
    </source>
</reference>
<accession>A0ABN7X6G0</accession>
<organism evidence="1 2">
    <name type="scientific">Gigaspora margarita</name>
    <dbReference type="NCBI Taxonomy" id="4874"/>
    <lineage>
        <taxon>Eukaryota</taxon>
        <taxon>Fungi</taxon>
        <taxon>Fungi incertae sedis</taxon>
        <taxon>Mucoromycota</taxon>
        <taxon>Glomeromycotina</taxon>
        <taxon>Glomeromycetes</taxon>
        <taxon>Diversisporales</taxon>
        <taxon>Gigasporaceae</taxon>
        <taxon>Gigaspora</taxon>
    </lineage>
</organism>
<dbReference type="EMBL" id="CAJVQB010091333">
    <property type="protein sequence ID" value="CAG8848285.1"/>
    <property type="molecule type" value="Genomic_DNA"/>
</dbReference>
<feature type="non-terminal residue" evidence="1">
    <location>
        <position position="1"/>
    </location>
</feature>
<keyword evidence="2" id="KW-1185">Reference proteome</keyword>
<dbReference type="Proteomes" id="UP000789901">
    <property type="component" value="Unassembled WGS sequence"/>
</dbReference>
<evidence type="ECO:0000313" key="2">
    <source>
        <dbReference type="Proteomes" id="UP000789901"/>
    </source>
</evidence>
<proteinExistence type="predicted"/>
<comment type="caution">
    <text evidence="1">The sequence shown here is derived from an EMBL/GenBank/DDBJ whole genome shotgun (WGS) entry which is preliminary data.</text>
</comment>
<name>A0ABN7X6G0_GIGMA</name>
<evidence type="ECO:0000313" key="1">
    <source>
        <dbReference type="EMBL" id="CAG8848285.1"/>
    </source>
</evidence>
<gene>
    <name evidence="1" type="ORF">GMARGA_LOCUS39111</name>
</gene>
<protein>
    <submittedName>
        <fullName evidence="1">17203_t:CDS:1</fullName>
    </submittedName>
</protein>